<organism evidence="1">
    <name type="scientific">Catovirus CTV1</name>
    <dbReference type="NCBI Taxonomy" id="1977631"/>
    <lineage>
        <taxon>Viruses</taxon>
        <taxon>Varidnaviria</taxon>
        <taxon>Bamfordvirae</taxon>
        <taxon>Nucleocytoviricota</taxon>
        <taxon>Megaviricetes</taxon>
        <taxon>Imitervirales</taxon>
        <taxon>Mimiviridae</taxon>
        <taxon>Klosneuvirinae</taxon>
        <taxon>Catovirus</taxon>
    </lineage>
</organism>
<proteinExistence type="predicted"/>
<sequence length="37" mass="4602">MKSNKVEYYRKNQIYYSKLEILLLIKSFKNLCVRIFN</sequence>
<dbReference type="EMBL" id="KY684083">
    <property type="protein sequence ID" value="ARF08118.1"/>
    <property type="molecule type" value="Genomic_DNA"/>
</dbReference>
<gene>
    <name evidence="1" type="ORF">Catovirus_1_168</name>
</gene>
<evidence type="ECO:0000313" key="1">
    <source>
        <dbReference type="EMBL" id="ARF08118.1"/>
    </source>
</evidence>
<protein>
    <submittedName>
        <fullName evidence="1">Uncharacterized protein</fullName>
    </submittedName>
</protein>
<reference evidence="1" key="1">
    <citation type="journal article" date="2017" name="Science">
        <title>Giant viruses with an expanded complement of translation system components.</title>
        <authorList>
            <person name="Schulz F."/>
            <person name="Yutin N."/>
            <person name="Ivanova N.N."/>
            <person name="Ortega D.R."/>
            <person name="Lee T.K."/>
            <person name="Vierheilig J."/>
            <person name="Daims H."/>
            <person name="Horn M."/>
            <person name="Wagner M."/>
            <person name="Jensen G.J."/>
            <person name="Kyrpides N.C."/>
            <person name="Koonin E.V."/>
            <person name="Woyke T."/>
        </authorList>
    </citation>
    <scope>NUCLEOTIDE SEQUENCE</scope>
    <source>
        <strain evidence="1">CTV1</strain>
    </source>
</reference>
<name>A0A1V0S902_9VIRU</name>
<accession>A0A1V0S902</accession>